<dbReference type="SUPFAM" id="SSF48726">
    <property type="entry name" value="Immunoglobulin"/>
    <property type="match status" value="2"/>
</dbReference>
<evidence type="ECO:0000313" key="8">
    <source>
        <dbReference type="Ensembl" id="ENSLBEP00000020202.1"/>
    </source>
</evidence>
<proteinExistence type="predicted"/>
<dbReference type="PANTHER" id="PTHR19256:SF65">
    <property type="entry name" value="T CELL RECEPTOR GAMMA CONSTANT 1-RELATED"/>
    <property type="match status" value="1"/>
</dbReference>
<evidence type="ECO:0000256" key="3">
    <source>
        <dbReference type="ARBA" id="ARBA00022989"/>
    </source>
</evidence>
<dbReference type="InterPro" id="IPR007110">
    <property type="entry name" value="Ig-like_dom"/>
</dbReference>
<accession>A0A3Q3FKR5</accession>
<dbReference type="InterPro" id="IPR013783">
    <property type="entry name" value="Ig-like_fold"/>
</dbReference>
<feature type="domain" description="Ig-like" evidence="7">
    <location>
        <begin position="142"/>
        <end position="221"/>
    </location>
</feature>
<evidence type="ECO:0000256" key="2">
    <source>
        <dbReference type="ARBA" id="ARBA00022692"/>
    </source>
</evidence>
<dbReference type="InterPro" id="IPR051117">
    <property type="entry name" value="TRG_var/const_region"/>
</dbReference>
<dbReference type="AlphaFoldDB" id="A0A3Q3FKR5"/>
<dbReference type="PANTHER" id="PTHR19256">
    <property type="entry name" value="T-CELL RECEPTOR GAMMA CHAIN"/>
    <property type="match status" value="1"/>
</dbReference>
<keyword evidence="6" id="KW-0393">Immunoglobulin domain</keyword>
<dbReference type="SMART" id="SM00407">
    <property type="entry name" value="IGc1"/>
    <property type="match status" value="1"/>
</dbReference>
<evidence type="ECO:0000259" key="7">
    <source>
        <dbReference type="PROSITE" id="PS50835"/>
    </source>
</evidence>
<keyword evidence="4" id="KW-0472">Membrane</keyword>
<dbReference type="InterPro" id="IPR003597">
    <property type="entry name" value="Ig_C1-set"/>
</dbReference>
<dbReference type="CDD" id="cd00099">
    <property type="entry name" value="IgV"/>
    <property type="match status" value="1"/>
</dbReference>
<reference evidence="8" key="2">
    <citation type="submission" date="2025-09" db="UniProtKB">
        <authorList>
            <consortium name="Ensembl"/>
        </authorList>
    </citation>
    <scope>IDENTIFICATION</scope>
</reference>
<comment type="subcellular location">
    <subcellularLocation>
        <location evidence="1">Membrane</location>
    </subcellularLocation>
</comment>
<reference evidence="8" key="1">
    <citation type="submission" date="2025-08" db="UniProtKB">
        <authorList>
            <consortium name="Ensembl"/>
        </authorList>
    </citation>
    <scope>IDENTIFICATION</scope>
</reference>
<dbReference type="Ensembl" id="ENSLBET00000021284.1">
    <property type="protein sequence ID" value="ENSLBEP00000020202.1"/>
    <property type="gene ID" value="ENSLBEG00000015522.1"/>
</dbReference>
<dbReference type="InterPro" id="IPR036179">
    <property type="entry name" value="Ig-like_dom_sf"/>
</dbReference>
<dbReference type="InterPro" id="IPR003599">
    <property type="entry name" value="Ig_sub"/>
</dbReference>
<dbReference type="PROSITE" id="PS50835">
    <property type="entry name" value="IG_LIKE"/>
    <property type="match status" value="2"/>
</dbReference>
<dbReference type="SMART" id="SM00406">
    <property type="entry name" value="IGv"/>
    <property type="match status" value="1"/>
</dbReference>
<dbReference type="GO" id="GO:0016020">
    <property type="term" value="C:membrane"/>
    <property type="evidence" value="ECO:0007669"/>
    <property type="project" value="UniProtKB-SubCell"/>
</dbReference>
<dbReference type="Gene3D" id="2.60.40.10">
    <property type="entry name" value="Immunoglobulins"/>
    <property type="match status" value="2"/>
</dbReference>
<evidence type="ECO:0000256" key="5">
    <source>
        <dbReference type="ARBA" id="ARBA00023170"/>
    </source>
</evidence>
<dbReference type="Pfam" id="PF07654">
    <property type="entry name" value="C1-set"/>
    <property type="match status" value="1"/>
</dbReference>
<name>A0A3Q3FKR5_9LABR</name>
<dbReference type="SMART" id="SM00409">
    <property type="entry name" value="IG"/>
    <property type="match status" value="2"/>
</dbReference>
<evidence type="ECO:0000313" key="9">
    <source>
        <dbReference type="Proteomes" id="UP000261660"/>
    </source>
</evidence>
<evidence type="ECO:0000256" key="6">
    <source>
        <dbReference type="ARBA" id="ARBA00023319"/>
    </source>
</evidence>
<sequence length="264" mass="29320">MPWDCRGDRAAATHLVNTWGERESAVTLVTQKPPVVTLRRGETATMDCNLGTVTSYSARWYKKIPGGVPQYILRNHHSWSSPSYGSGFSSPKFTSTHQSQSDYRLIISTVEERDSAVYYCQTWDDSVKENVSHPPLNHFSYSNKASLVCLSTQSVPFADVSWIAAGSPVSSGISTSTAVQQPDQTFQISSYLSIQTSDWNMDKVYTCRVSLGSQTSEKTINKSHCSTVPFLVYLTPAVHKTLCLCLLYKLIADTKTSKSIKYES</sequence>
<keyword evidence="5" id="KW-0675">Receptor</keyword>
<keyword evidence="3" id="KW-1133">Transmembrane helix</keyword>
<keyword evidence="2" id="KW-0812">Transmembrane</keyword>
<dbReference type="InterPro" id="IPR013106">
    <property type="entry name" value="Ig_V-set"/>
</dbReference>
<feature type="domain" description="Ig-like" evidence="7">
    <location>
        <begin position="24"/>
        <end position="132"/>
    </location>
</feature>
<evidence type="ECO:0000256" key="4">
    <source>
        <dbReference type="ARBA" id="ARBA00023136"/>
    </source>
</evidence>
<dbReference type="Pfam" id="PF07686">
    <property type="entry name" value="V-set"/>
    <property type="match status" value="1"/>
</dbReference>
<dbReference type="Proteomes" id="UP000261660">
    <property type="component" value="Unplaced"/>
</dbReference>
<evidence type="ECO:0000256" key="1">
    <source>
        <dbReference type="ARBA" id="ARBA00004370"/>
    </source>
</evidence>
<keyword evidence="9" id="KW-1185">Reference proteome</keyword>
<dbReference type="GeneTree" id="ENSGT00940000163891"/>
<organism evidence="8 9">
    <name type="scientific">Labrus bergylta</name>
    <name type="common">ballan wrasse</name>
    <dbReference type="NCBI Taxonomy" id="56723"/>
    <lineage>
        <taxon>Eukaryota</taxon>
        <taxon>Metazoa</taxon>
        <taxon>Chordata</taxon>
        <taxon>Craniata</taxon>
        <taxon>Vertebrata</taxon>
        <taxon>Euteleostomi</taxon>
        <taxon>Actinopterygii</taxon>
        <taxon>Neopterygii</taxon>
        <taxon>Teleostei</taxon>
        <taxon>Neoteleostei</taxon>
        <taxon>Acanthomorphata</taxon>
        <taxon>Eupercaria</taxon>
        <taxon>Labriformes</taxon>
        <taxon>Labridae</taxon>
        <taxon>Labrus</taxon>
    </lineage>
</organism>
<protein>
    <recommendedName>
        <fullName evidence="7">Ig-like domain-containing protein</fullName>
    </recommendedName>
</protein>